<comment type="caution">
    <text evidence="2">The sequence shown here is derived from an EMBL/GenBank/DDBJ whole genome shotgun (WGS) entry which is preliminary data.</text>
</comment>
<gene>
    <name evidence="2" type="ORF">Q5Y73_07480</name>
</gene>
<protein>
    <submittedName>
        <fullName evidence="2">Heavy metal-binding domain-containing protein</fullName>
    </submittedName>
</protein>
<dbReference type="EMBL" id="JAVAMP010000002">
    <property type="protein sequence ID" value="MDP5273941.1"/>
    <property type="molecule type" value="Genomic_DNA"/>
</dbReference>
<dbReference type="SUPFAM" id="SSF117782">
    <property type="entry name" value="YbjQ-like"/>
    <property type="match status" value="1"/>
</dbReference>
<evidence type="ECO:0000256" key="1">
    <source>
        <dbReference type="ARBA" id="ARBA00010751"/>
    </source>
</evidence>
<comment type="similarity">
    <text evidence="1">Belongs to the UPF0145 family.</text>
</comment>
<name>A0ABT9IX41_9BACL</name>
<dbReference type="RefSeq" id="WP_305991236.1">
    <property type="nucleotide sequence ID" value="NZ_JAVAMP010000002.1"/>
</dbReference>
<proteinExistence type="inferred from homology"/>
<sequence length="62" mass="7067">MGIVVEKTLMGANIVRDFLAGISDIVGGRKNNQNDKRPKKENNLFPFGVFRILSHPYFFNQN</sequence>
<dbReference type="Pfam" id="PF01906">
    <property type="entry name" value="YbjQ_1"/>
    <property type="match status" value="1"/>
</dbReference>
<accession>A0ABT9IX41</accession>
<organism evidence="2 3">
    <name type="scientific">Chengkuizengella axinellae</name>
    <dbReference type="NCBI Taxonomy" id="3064388"/>
    <lineage>
        <taxon>Bacteria</taxon>
        <taxon>Bacillati</taxon>
        <taxon>Bacillota</taxon>
        <taxon>Bacilli</taxon>
        <taxon>Bacillales</taxon>
        <taxon>Paenibacillaceae</taxon>
        <taxon>Chengkuizengella</taxon>
    </lineage>
</organism>
<dbReference type="InterPro" id="IPR035439">
    <property type="entry name" value="UPF0145_dom_sf"/>
</dbReference>
<keyword evidence="3" id="KW-1185">Reference proteome</keyword>
<evidence type="ECO:0000313" key="3">
    <source>
        <dbReference type="Proteomes" id="UP001231941"/>
    </source>
</evidence>
<reference evidence="2 3" key="1">
    <citation type="submission" date="2023-08" db="EMBL/GenBank/DDBJ databases">
        <authorList>
            <person name="Park J.-S."/>
        </authorList>
    </citation>
    <scope>NUCLEOTIDE SEQUENCE [LARGE SCALE GENOMIC DNA]</scope>
    <source>
        <strain evidence="2 3">2205SS18-9</strain>
    </source>
</reference>
<evidence type="ECO:0000313" key="2">
    <source>
        <dbReference type="EMBL" id="MDP5273941.1"/>
    </source>
</evidence>
<dbReference type="Proteomes" id="UP001231941">
    <property type="component" value="Unassembled WGS sequence"/>
</dbReference>
<dbReference type="InterPro" id="IPR002765">
    <property type="entry name" value="UPF0145_YbjQ-like"/>
</dbReference>